<dbReference type="Proteomes" id="UP000315082">
    <property type="component" value="Chromosome"/>
</dbReference>
<evidence type="ECO:0000313" key="1">
    <source>
        <dbReference type="EMBL" id="QDV67790.1"/>
    </source>
</evidence>
<accession>A0A518JQG9</accession>
<evidence type="ECO:0000313" key="2">
    <source>
        <dbReference type="Proteomes" id="UP000315082"/>
    </source>
</evidence>
<organism evidence="1 2">
    <name type="scientific">Rosistilla carotiformis</name>
    <dbReference type="NCBI Taxonomy" id="2528017"/>
    <lineage>
        <taxon>Bacteria</taxon>
        <taxon>Pseudomonadati</taxon>
        <taxon>Planctomycetota</taxon>
        <taxon>Planctomycetia</taxon>
        <taxon>Pirellulales</taxon>
        <taxon>Pirellulaceae</taxon>
        <taxon>Rosistilla</taxon>
    </lineage>
</organism>
<keyword evidence="2" id="KW-1185">Reference proteome</keyword>
<protein>
    <submittedName>
        <fullName evidence="1">Uncharacterized protein</fullName>
    </submittedName>
</protein>
<dbReference type="AlphaFoldDB" id="A0A518JQG9"/>
<reference evidence="1 2" key="1">
    <citation type="submission" date="2019-02" db="EMBL/GenBank/DDBJ databases">
        <title>Deep-cultivation of Planctomycetes and their phenomic and genomic characterization uncovers novel biology.</title>
        <authorList>
            <person name="Wiegand S."/>
            <person name="Jogler M."/>
            <person name="Boedeker C."/>
            <person name="Pinto D."/>
            <person name="Vollmers J."/>
            <person name="Rivas-Marin E."/>
            <person name="Kohn T."/>
            <person name="Peeters S.H."/>
            <person name="Heuer A."/>
            <person name="Rast P."/>
            <person name="Oberbeckmann S."/>
            <person name="Bunk B."/>
            <person name="Jeske O."/>
            <person name="Meyerdierks A."/>
            <person name="Storesund J.E."/>
            <person name="Kallscheuer N."/>
            <person name="Luecker S."/>
            <person name="Lage O.M."/>
            <person name="Pohl T."/>
            <person name="Merkel B.J."/>
            <person name="Hornburger P."/>
            <person name="Mueller R.-W."/>
            <person name="Bruemmer F."/>
            <person name="Labrenz M."/>
            <person name="Spormann A.M."/>
            <person name="Op den Camp H."/>
            <person name="Overmann J."/>
            <person name="Amann R."/>
            <person name="Jetten M.S.M."/>
            <person name="Mascher T."/>
            <person name="Medema M.H."/>
            <person name="Devos D.P."/>
            <person name="Kaster A.-K."/>
            <person name="Ovreas L."/>
            <person name="Rohde M."/>
            <person name="Galperin M.Y."/>
            <person name="Jogler C."/>
        </authorList>
    </citation>
    <scope>NUCLEOTIDE SEQUENCE [LARGE SCALE GENOMIC DNA]</scope>
    <source>
        <strain evidence="1 2">Poly24</strain>
    </source>
</reference>
<sequence length="213" mass="22772">MTSLPTSPQIPASMRVSARLKALSAAEEPEPSAATVWIDPPHAVASPTATTASLRSLAQSIVNAADHSAQTPILVPGGRVVLDPQLFVALSSELVDIARRPIRIEAFSPAAGGWTTYHLLRSHRRIVNQLAADVPYDVDVVEMNRISRPAGTSRPLFIGLATSNALLRWLPTASFYRLLILESGGRTALPEGTQVSVERFQLTAVHGGASNRN</sequence>
<proteinExistence type="predicted"/>
<dbReference type="RefSeq" id="WP_145092543.1">
    <property type="nucleotide sequence ID" value="NZ_CP036348.1"/>
</dbReference>
<dbReference type="EMBL" id="CP036348">
    <property type="protein sequence ID" value="QDV67790.1"/>
    <property type="molecule type" value="Genomic_DNA"/>
</dbReference>
<gene>
    <name evidence="1" type="ORF">Poly24_14940</name>
</gene>
<name>A0A518JQG9_9BACT</name>
<dbReference type="OrthoDB" id="268210at2"/>
<dbReference type="KEGG" id="rcf:Poly24_14940"/>